<accession>A0ABX3EDA2</accession>
<dbReference type="SUPFAM" id="SSF48317">
    <property type="entry name" value="Acid phosphatase/Vanadium-dependent haloperoxidase"/>
    <property type="match status" value="1"/>
</dbReference>
<feature type="transmembrane region" description="Helical" evidence="1">
    <location>
        <begin position="6"/>
        <end position="28"/>
    </location>
</feature>
<dbReference type="Gene3D" id="1.20.144.10">
    <property type="entry name" value="Phosphatidic acid phosphatase type 2/haloperoxidase"/>
    <property type="match status" value="1"/>
</dbReference>
<keyword evidence="3" id="KW-1185">Reference proteome</keyword>
<feature type="transmembrane region" description="Helical" evidence="1">
    <location>
        <begin position="125"/>
        <end position="144"/>
    </location>
</feature>
<protein>
    <recommendedName>
        <fullName evidence="4">Phosphatidic acid phosphatase type 2/haloperoxidase domain-containing protein</fullName>
    </recommendedName>
</protein>
<keyword evidence="1" id="KW-1133">Transmembrane helix</keyword>
<sequence length="203" mass="22113">MDVRLYITQYAGITVMLPAALVVAAWLWSAASKRIAFLWLAVLLSAYFVVCVSKVLFKGWGIGLEALNIAVFSGHAMNACLVFSVMLSLLLQQLDRRFRWPALGVGLLVAWWFCLNYVGRTIHPLAEAIAGALIGSLAACIFLFRLEKEDIGEISKPVIAAGLAVVLVCSWIPKYTAEGLLDQIAISLSGGKHVFKRVFPGSD</sequence>
<dbReference type="RefSeq" id="WP_060692863.1">
    <property type="nucleotide sequence ID" value="NZ_CP012676.1"/>
</dbReference>
<evidence type="ECO:0000313" key="2">
    <source>
        <dbReference type="EMBL" id="OKA22405.1"/>
    </source>
</evidence>
<name>A0ABX3EDA2_9PSED</name>
<evidence type="ECO:0000256" key="1">
    <source>
        <dbReference type="SAM" id="Phobius"/>
    </source>
</evidence>
<feature type="transmembrane region" description="Helical" evidence="1">
    <location>
        <begin position="69"/>
        <end position="91"/>
    </location>
</feature>
<dbReference type="InterPro" id="IPR036938">
    <property type="entry name" value="PAP2/HPO_sf"/>
</dbReference>
<dbReference type="EMBL" id="MPJC01000004">
    <property type="protein sequence ID" value="OKA22405.1"/>
    <property type="molecule type" value="Genomic_DNA"/>
</dbReference>
<gene>
    <name evidence="2" type="ORF">BOH73_08230</name>
</gene>
<reference evidence="2 3" key="1">
    <citation type="submission" date="2016-11" db="EMBL/GenBank/DDBJ databases">
        <title>Draft genome of Pseudomonas versuta A4R1.5.</title>
        <authorList>
            <person name="See-Too W.-S."/>
        </authorList>
    </citation>
    <scope>NUCLEOTIDE SEQUENCE [LARGE SCALE GENOMIC DNA]</scope>
    <source>
        <strain evidence="2 3">A4R1.5</strain>
    </source>
</reference>
<keyword evidence="1" id="KW-0812">Transmembrane</keyword>
<evidence type="ECO:0000313" key="3">
    <source>
        <dbReference type="Proteomes" id="UP000186677"/>
    </source>
</evidence>
<organism evidence="2 3">
    <name type="scientific">Pseudomonas versuta</name>
    <dbReference type="NCBI Taxonomy" id="1788301"/>
    <lineage>
        <taxon>Bacteria</taxon>
        <taxon>Pseudomonadati</taxon>
        <taxon>Pseudomonadota</taxon>
        <taxon>Gammaproteobacteria</taxon>
        <taxon>Pseudomonadales</taxon>
        <taxon>Pseudomonadaceae</taxon>
        <taxon>Pseudomonas</taxon>
    </lineage>
</organism>
<feature type="transmembrane region" description="Helical" evidence="1">
    <location>
        <begin position="35"/>
        <end position="57"/>
    </location>
</feature>
<dbReference type="Proteomes" id="UP000186677">
    <property type="component" value="Unassembled WGS sequence"/>
</dbReference>
<feature type="transmembrane region" description="Helical" evidence="1">
    <location>
        <begin position="98"/>
        <end position="119"/>
    </location>
</feature>
<comment type="caution">
    <text evidence="2">The sequence shown here is derived from an EMBL/GenBank/DDBJ whole genome shotgun (WGS) entry which is preliminary data.</text>
</comment>
<evidence type="ECO:0008006" key="4">
    <source>
        <dbReference type="Google" id="ProtNLM"/>
    </source>
</evidence>
<proteinExistence type="predicted"/>
<keyword evidence="1" id="KW-0472">Membrane</keyword>